<feature type="compositionally biased region" description="Polar residues" evidence="1">
    <location>
        <begin position="403"/>
        <end position="412"/>
    </location>
</feature>
<sequence>MTSNVTESAFSTTDEIGRQHDLGSSTVDLEKTVFIACISLVSLLAIPPNLVLIVLAITSLGARKKSKNGAKAIDRDGESTCLFVSKCVSHLIMCMTSPMDGMFIQQEGADLAVCLAFLGTKSTLILYSVLAVALLGLDKLQRVYYIQKPFARSRLKVKLAAIFVTACVSVLPVVLHLCLADGNVLARGCNVLPVVVDVAETIFLGGVVIIIASLVGVVILLRKHGRRVSVKSDFDDADYIGNGAGPGKKRLASLGRPSTSDVQGALETATDVSETSFMDRSPSDQPVCFISRAARKKTDDADTRAPPASATREKATCSQETRLQHRVLNSTRRTEAVSVEQANQRMSTTSSVFLVEEEFHYRSSNTSTWEMDRLQPVPCSSSSASNSGGQRKMRRLNSRDRNQSGNSLTVDTPTKKRVRVELNDARAPLEVLQSVDEGCSDSMSKASAGVGSLQENGSEQKQVWLQVSQAQTDGNKKRV</sequence>
<feature type="region of interest" description="Disordered" evidence="1">
    <location>
        <begin position="433"/>
        <end position="461"/>
    </location>
</feature>
<organism evidence="3 4">
    <name type="scientific">Batillaria attramentaria</name>
    <dbReference type="NCBI Taxonomy" id="370345"/>
    <lineage>
        <taxon>Eukaryota</taxon>
        <taxon>Metazoa</taxon>
        <taxon>Spiralia</taxon>
        <taxon>Lophotrochozoa</taxon>
        <taxon>Mollusca</taxon>
        <taxon>Gastropoda</taxon>
        <taxon>Caenogastropoda</taxon>
        <taxon>Sorbeoconcha</taxon>
        <taxon>Cerithioidea</taxon>
        <taxon>Batillariidae</taxon>
        <taxon>Batillaria</taxon>
    </lineage>
</organism>
<dbReference type="EMBL" id="JACVVK020000078">
    <property type="protein sequence ID" value="KAK7495099.1"/>
    <property type="molecule type" value="Genomic_DNA"/>
</dbReference>
<evidence type="ECO:0000256" key="2">
    <source>
        <dbReference type="SAM" id="Phobius"/>
    </source>
</evidence>
<evidence type="ECO:0000256" key="1">
    <source>
        <dbReference type="SAM" id="MobiDB-lite"/>
    </source>
</evidence>
<feature type="transmembrane region" description="Helical" evidence="2">
    <location>
        <begin position="81"/>
        <end position="99"/>
    </location>
</feature>
<keyword evidence="2" id="KW-0472">Membrane</keyword>
<dbReference type="Proteomes" id="UP001519460">
    <property type="component" value="Unassembled WGS sequence"/>
</dbReference>
<gene>
    <name evidence="3" type="ORF">BaRGS_00013739</name>
</gene>
<feature type="transmembrane region" description="Helical" evidence="2">
    <location>
        <begin position="157"/>
        <end position="182"/>
    </location>
</feature>
<feature type="transmembrane region" description="Helical" evidence="2">
    <location>
        <begin position="111"/>
        <end position="137"/>
    </location>
</feature>
<comment type="caution">
    <text evidence="3">The sequence shown here is derived from an EMBL/GenBank/DDBJ whole genome shotgun (WGS) entry which is preliminary data.</text>
</comment>
<keyword evidence="4" id="KW-1185">Reference proteome</keyword>
<dbReference type="AlphaFoldDB" id="A0ABD0L7N7"/>
<evidence type="ECO:0000313" key="3">
    <source>
        <dbReference type="EMBL" id="KAK7495099.1"/>
    </source>
</evidence>
<dbReference type="SUPFAM" id="SSF81321">
    <property type="entry name" value="Family A G protein-coupled receptor-like"/>
    <property type="match status" value="1"/>
</dbReference>
<name>A0ABD0L7N7_9CAEN</name>
<keyword evidence="2" id="KW-0812">Transmembrane</keyword>
<feature type="transmembrane region" description="Helical" evidence="2">
    <location>
        <begin position="33"/>
        <end position="60"/>
    </location>
</feature>
<proteinExistence type="predicted"/>
<dbReference type="CDD" id="cd00637">
    <property type="entry name" value="7tm_classA_rhodopsin-like"/>
    <property type="match status" value="1"/>
</dbReference>
<reference evidence="3 4" key="1">
    <citation type="journal article" date="2023" name="Sci. Data">
        <title>Genome assembly of the Korean intertidal mud-creeper Batillaria attramentaria.</title>
        <authorList>
            <person name="Patra A.K."/>
            <person name="Ho P.T."/>
            <person name="Jun S."/>
            <person name="Lee S.J."/>
            <person name="Kim Y."/>
            <person name="Won Y.J."/>
        </authorList>
    </citation>
    <scope>NUCLEOTIDE SEQUENCE [LARGE SCALE GENOMIC DNA]</scope>
    <source>
        <strain evidence="3">Wonlab-2016</strain>
    </source>
</reference>
<dbReference type="Gene3D" id="1.20.1070.10">
    <property type="entry name" value="Rhodopsin 7-helix transmembrane proteins"/>
    <property type="match status" value="1"/>
</dbReference>
<feature type="region of interest" description="Disordered" evidence="1">
    <location>
        <begin position="372"/>
        <end position="417"/>
    </location>
</feature>
<evidence type="ECO:0000313" key="4">
    <source>
        <dbReference type="Proteomes" id="UP001519460"/>
    </source>
</evidence>
<protein>
    <submittedName>
        <fullName evidence="3">Uncharacterized protein</fullName>
    </submittedName>
</protein>
<feature type="region of interest" description="Disordered" evidence="1">
    <location>
        <begin position="295"/>
        <end position="318"/>
    </location>
</feature>
<feature type="transmembrane region" description="Helical" evidence="2">
    <location>
        <begin position="202"/>
        <end position="221"/>
    </location>
</feature>
<accession>A0ABD0L7N7</accession>
<keyword evidence="2" id="KW-1133">Transmembrane helix</keyword>